<dbReference type="EMBL" id="MN739050">
    <property type="protein sequence ID" value="QHS85979.1"/>
    <property type="molecule type" value="Genomic_DNA"/>
</dbReference>
<protein>
    <submittedName>
        <fullName evidence="1">Uncharacterized protein</fullName>
    </submittedName>
</protein>
<reference evidence="1" key="1">
    <citation type="journal article" date="2020" name="Nature">
        <title>Giant virus diversity and host interactions through global metagenomics.</title>
        <authorList>
            <person name="Schulz F."/>
            <person name="Roux S."/>
            <person name="Paez-Espino D."/>
            <person name="Jungbluth S."/>
            <person name="Walsh D.A."/>
            <person name="Denef V.J."/>
            <person name="McMahon K.D."/>
            <person name="Konstantinidis K.T."/>
            <person name="Eloe-Fadrosh E.A."/>
            <person name="Kyrpides N.C."/>
            <person name="Woyke T."/>
        </authorList>
    </citation>
    <scope>NUCLEOTIDE SEQUENCE</scope>
    <source>
        <strain evidence="1">GVMAG-M-3300009185-7</strain>
    </source>
</reference>
<organism evidence="1">
    <name type="scientific">viral metagenome</name>
    <dbReference type="NCBI Taxonomy" id="1070528"/>
    <lineage>
        <taxon>unclassified sequences</taxon>
        <taxon>metagenomes</taxon>
        <taxon>organismal metagenomes</taxon>
    </lineage>
</organism>
<sequence>MELIREQLMYKSNTLHVCVSKLTRQEQYDFLRLVMATRKEGVTFCYNNSNQYVTCILEKIGLERTKDQC</sequence>
<dbReference type="AlphaFoldDB" id="A0A6C0B373"/>
<name>A0A6C0B373_9ZZZZ</name>
<accession>A0A6C0B373</accession>
<proteinExistence type="predicted"/>
<evidence type="ECO:0000313" key="1">
    <source>
        <dbReference type="EMBL" id="QHS85979.1"/>
    </source>
</evidence>